<feature type="domain" description="Roadblock/LAMTOR2" evidence="1">
    <location>
        <begin position="9"/>
        <end position="96"/>
    </location>
</feature>
<dbReference type="Gene3D" id="3.30.450.30">
    <property type="entry name" value="Dynein light chain 2a, cytoplasmic"/>
    <property type="match status" value="1"/>
</dbReference>
<dbReference type="KEGG" id="mech:Q9L42_008230"/>
<evidence type="ECO:0000259" key="1">
    <source>
        <dbReference type="SMART" id="SM00960"/>
    </source>
</evidence>
<evidence type="ECO:0000313" key="3">
    <source>
        <dbReference type="Proteomes" id="UP001225378"/>
    </source>
</evidence>
<dbReference type="SUPFAM" id="SSF103196">
    <property type="entry name" value="Roadblock/LC7 domain"/>
    <property type="match status" value="1"/>
</dbReference>
<keyword evidence="3" id="KW-1185">Reference proteome</keyword>
<name>A0AAU7NYV9_9GAMM</name>
<dbReference type="Pfam" id="PF03259">
    <property type="entry name" value="Robl_LC7"/>
    <property type="match status" value="1"/>
</dbReference>
<dbReference type="EMBL" id="CP157743">
    <property type="protein sequence ID" value="XBS22097.1"/>
    <property type="molecule type" value="Genomic_DNA"/>
</dbReference>
<gene>
    <name evidence="2" type="ORF">Q9L42_008230</name>
</gene>
<reference evidence="2 3" key="1">
    <citation type="journal article" date="2024" name="Microbiology">
        <title>Methylomarinum rosea sp. nov., a novel halophilic methanotrophic bacterium from the hypersaline Lake Elton.</title>
        <authorList>
            <person name="Suleimanov R.Z."/>
            <person name="Oshkin I.Y."/>
            <person name="Danilova O.V."/>
            <person name="Suzina N.E."/>
            <person name="Dedysh S.N."/>
        </authorList>
    </citation>
    <scope>NUCLEOTIDE SEQUENCE [LARGE SCALE GENOMIC DNA]</scope>
    <source>
        <strain evidence="2 3">Ch1-1</strain>
    </source>
</reference>
<dbReference type="GO" id="GO:0005085">
    <property type="term" value="F:guanyl-nucleotide exchange factor activity"/>
    <property type="evidence" value="ECO:0007669"/>
    <property type="project" value="InterPro"/>
</dbReference>
<dbReference type="RefSeq" id="WP_349432596.1">
    <property type="nucleotide sequence ID" value="NZ_CP157743.1"/>
</dbReference>
<dbReference type="AlphaFoldDB" id="A0AAU7NYV9"/>
<accession>A0AAU7NYV9</accession>
<dbReference type="GO" id="GO:0032008">
    <property type="term" value="P:positive regulation of TOR signaling"/>
    <property type="evidence" value="ECO:0007669"/>
    <property type="project" value="InterPro"/>
</dbReference>
<dbReference type="GO" id="GO:0060090">
    <property type="term" value="F:molecular adaptor activity"/>
    <property type="evidence" value="ECO:0007669"/>
    <property type="project" value="InterPro"/>
</dbReference>
<dbReference type="PANTHER" id="PTHR13323">
    <property type="entry name" value="LATE ENDOSOMAL/LYSOSOMAL MP1 INTERACTING PROTEIN"/>
    <property type="match status" value="1"/>
</dbReference>
<organism evidence="2 3">
    <name type="scientific">Methylomarinum roseum</name>
    <dbReference type="NCBI Taxonomy" id="3067653"/>
    <lineage>
        <taxon>Bacteria</taxon>
        <taxon>Pseudomonadati</taxon>
        <taxon>Pseudomonadota</taxon>
        <taxon>Gammaproteobacteria</taxon>
        <taxon>Methylococcales</taxon>
        <taxon>Methylococcaceae</taxon>
        <taxon>Methylomarinum</taxon>
    </lineage>
</organism>
<dbReference type="SMART" id="SM00960">
    <property type="entry name" value="Robl_LC7"/>
    <property type="match status" value="1"/>
</dbReference>
<dbReference type="InterPro" id="IPR004942">
    <property type="entry name" value="Roadblock/LAMTOR2_dom"/>
</dbReference>
<evidence type="ECO:0000313" key="2">
    <source>
        <dbReference type="EMBL" id="XBS22097.1"/>
    </source>
</evidence>
<proteinExistence type="predicted"/>
<dbReference type="Proteomes" id="UP001225378">
    <property type="component" value="Chromosome"/>
</dbReference>
<sequence length="135" mass="14733">MAMEQINFYLKKFCSDTPDVIGSAVIDIEGVITASVLTHKVDEDLIGGMSSTMLGVGERISSELMDSELDQVYVRSPNGYVMLNAIGHQALLLVLATKQAKLGLLFLEIQRTAEQLQDVYDSLSSLNNDLPSARP</sequence>
<protein>
    <submittedName>
        <fullName evidence="2">Roadblock/LC7 domain-containing protein</fullName>
    </submittedName>
</protein>
<dbReference type="InterPro" id="IPR037587">
    <property type="entry name" value="LAMTOR2-like"/>
</dbReference>